<keyword evidence="8" id="KW-1133">Transmembrane helix</keyword>
<proteinExistence type="inferred from homology"/>
<dbReference type="Proteomes" id="UP000184330">
    <property type="component" value="Unassembled WGS sequence"/>
</dbReference>
<dbReference type="PRINTS" id="PR00463">
    <property type="entry name" value="EP450I"/>
</dbReference>
<dbReference type="GO" id="GO:0005506">
    <property type="term" value="F:iron ion binding"/>
    <property type="evidence" value="ECO:0007669"/>
    <property type="project" value="InterPro"/>
</dbReference>
<keyword evidence="3 7" id="KW-0479">Metal-binding</keyword>
<accession>A0A1L7XUU1</accession>
<keyword evidence="9" id="KW-0489">Methyltransferase</keyword>
<keyword evidence="6" id="KW-0503">Monooxygenase</keyword>
<keyword evidence="8" id="KW-0472">Membrane</keyword>
<protein>
    <submittedName>
        <fullName evidence="9">Related to pisatin demethylase cytochrome P450</fullName>
    </submittedName>
</protein>
<evidence type="ECO:0000256" key="3">
    <source>
        <dbReference type="ARBA" id="ARBA00022723"/>
    </source>
</evidence>
<dbReference type="CDD" id="cd11061">
    <property type="entry name" value="CYP67-like"/>
    <property type="match status" value="1"/>
</dbReference>
<evidence type="ECO:0000256" key="6">
    <source>
        <dbReference type="ARBA" id="ARBA00023033"/>
    </source>
</evidence>
<dbReference type="GO" id="GO:0004497">
    <property type="term" value="F:monooxygenase activity"/>
    <property type="evidence" value="ECO:0007669"/>
    <property type="project" value="UniProtKB-KW"/>
</dbReference>
<evidence type="ECO:0000256" key="2">
    <source>
        <dbReference type="ARBA" id="ARBA00010617"/>
    </source>
</evidence>
<dbReference type="Pfam" id="PF00067">
    <property type="entry name" value="p450"/>
    <property type="match status" value="1"/>
</dbReference>
<feature type="binding site" description="axial binding residue" evidence="7">
    <location>
        <position position="490"/>
    </location>
    <ligand>
        <name>heme</name>
        <dbReference type="ChEBI" id="CHEBI:30413"/>
    </ligand>
    <ligandPart>
        <name>Fe</name>
        <dbReference type="ChEBI" id="CHEBI:18248"/>
    </ligandPart>
</feature>
<dbReference type="InterPro" id="IPR001128">
    <property type="entry name" value="Cyt_P450"/>
</dbReference>
<name>A0A1L7XUU1_9HELO</name>
<keyword evidence="5 7" id="KW-0408">Iron</keyword>
<gene>
    <name evidence="9" type="ORF">PAC_18682</name>
</gene>
<evidence type="ECO:0000256" key="4">
    <source>
        <dbReference type="ARBA" id="ARBA00023002"/>
    </source>
</evidence>
<keyword evidence="8" id="KW-0812">Transmembrane</keyword>
<dbReference type="InterPro" id="IPR036396">
    <property type="entry name" value="Cyt_P450_sf"/>
</dbReference>
<keyword evidence="10" id="KW-1185">Reference proteome</keyword>
<organism evidence="9 10">
    <name type="scientific">Phialocephala subalpina</name>
    <dbReference type="NCBI Taxonomy" id="576137"/>
    <lineage>
        <taxon>Eukaryota</taxon>
        <taxon>Fungi</taxon>
        <taxon>Dikarya</taxon>
        <taxon>Ascomycota</taxon>
        <taxon>Pezizomycotina</taxon>
        <taxon>Leotiomycetes</taxon>
        <taxon>Helotiales</taxon>
        <taxon>Mollisiaceae</taxon>
        <taxon>Phialocephala</taxon>
        <taxon>Phialocephala fortinii species complex</taxon>
    </lineage>
</organism>
<evidence type="ECO:0000313" key="10">
    <source>
        <dbReference type="Proteomes" id="UP000184330"/>
    </source>
</evidence>
<dbReference type="GO" id="GO:0016705">
    <property type="term" value="F:oxidoreductase activity, acting on paired donors, with incorporation or reduction of molecular oxygen"/>
    <property type="evidence" value="ECO:0007669"/>
    <property type="project" value="InterPro"/>
</dbReference>
<dbReference type="GO" id="GO:0020037">
    <property type="term" value="F:heme binding"/>
    <property type="evidence" value="ECO:0007669"/>
    <property type="project" value="InterPro"/>
</dbReference>
<feature type="transmembrane region" description="Helical" evidence="8">
    <location>
        <begin position="37"/>
        <end position="54"/>
    </location>
</feature>
<dbReference type="AlphaFoldDB" id="A0A1L7XUU1"/>
<dbReference type="Gene3D" id="1.10.630.10">
    <property type="entry name" value="Cytochrome P450"/>
    <property type="match status" value="1"/>
</dbReference>
<keyword evidence="7" id="KW-0349">Heme</keyword>
<evidence type="ECO:0000256" key="5">
    <source>
        <dbReference type="ARBA" id="ARBA00023004"/>
    </source>
</evidence>
<dbReference type="GO" id="GO:0008168">
    <property type="term" value="F:methyltransferase activity"/>
    <property type="evidence" value="ECO:0007669"/>
    <property type="project" value="UniProtKB-KW"/>
</dbReference>
<dbReference type="OrthoDB" id="6692864at2759"/>
<feature type="transmembrane region" description="Helical" evidence="8">
    <location>
        <begin position="74"/>
        <end position="92"/>
    </location>
</feature>
<dbReference type="PANTHER" id="PTHR24305">
    <property type="entry name" value="CYTOCHROME P450"/>
    <property type="match status" value="1"/>
</dbReference>
<evidence type="ECO:0000256" key="1">
    <source>
        <dbReference type="ARBA" id="ARBA00001971"/>
    </source>
</evidence>
<evidence type="ECO:0000256" key="8">
    <source>
        <dbReference type="SAM" id="Phobius"/>
    </source>
</evidence>
<dbReference type="PANTHER" id="PTHR24305:SF187">
    <property type="entry name" value="P450, PUTATIVE (EUROFUNG)-RELATED"/>
    <property type="match status" value="1"/>
</dbReference>
<dbReference type="GO" id="GO:0032259">
    <property type="term" value="P:methylation"/>
    <property type="evidence" value="ECO:0007669"/>
    <property type="project" value="UniProtKB-KW"/>
</dbReference>
<dbReference type="EMBL" id="FJOG01000059">
    <property type="protein sequence ID" value="CZR68783.1"/>
    <property type="molecule type" value="Genomic_DNA"/>
</dbReference>
<sequence>MTTLTDTPAKAGAFFIGVALHIFVFRTGEWDLATTKIIVSSATAQAAAVLGLIYCGPPEYSSTLLAVKTVSTLFWFLVAGLTISILIYRGVFHRLGKFPGPYLARFSNLYVTSLSAKRLHLYEEVQSLHQQYGDYVRLGPSELSVNDPKAVSAILSNSSPCVKGPWYNVLHPLVSLQMIRTKKEHIPRRKVWDRAFNAKALRDYEPRVTSYTDQLLAHLSATAGKPINVTDWFNFYSFDVMGDLAWGKSFNMLRDGTKHYFMKSLHADMTNIGLFSHLIWLFPLFKATPILNYEHIRFQNWTKAQVAERRANKPNVPDVFSWILEDHEAKTNPTAQDELNLLGDALLIAVAGSDTTAATLTCLFFQLALSPSSLSTLQKEVDALFESSDPVDATTLSKLQYLDAVINEALRLHPPVPSGMQRMTPPEGLWIGDVMVPGDSIVQIPLHTLFRDERVFVDADEFVPERWTTKKEMVIDAGCFVPFSLGRSSCVGKQLGLMEVRYVTAQIVRRYNVKLAPGQTPKAFLDGKRDTFTLALSELNMVFEPRK</sequence>
<keyword evidence="4" id="KW-0560">Oxidoreductase</keyword>
<comment type="similarity">
    <text evidence="2">Belongs to the cytochrome P450 family.</text>
</comment>
<dbReference type="SUPFAM" id="SSF48264">
    <property type="entry name" value="Cytochrome P450"/>
    <property type="match status" value="1"/>
</dbReference>
<dbReference type="PRINTS" id="PR00385">
    <property type="entry name" value="P450"/>
</dbReference>
<feature type="transmembrane region" description="Helical" evidence="8">
    <location>
        <begin position="7"/>
        <end position="25"/>
    </location>
</feature>
<comment type="cofactor">
    <cofactor evidence="1 7">
        <name>heme</name>
        <dbReference type="ChEBI" id="CHEBI:30413"/>
    </cofactor>
</comment>
<reference evidence="9 10" key="1">
    <citation type="submission" date="2016-03" db="EMBL/GenBank/DDBJ databases">
        <authorList>
            <person name="Ploux O."/>
        </authorList>
    </citation>
    <scope>NUCLEOTIDE SEQUENCE [LARGE SCALE GENOMIC DNA]</scope>
    <source>
        <strain evidence="9 10">UAMH 11012</strain>
    </source>
</reference>
<evidence type="ECO:0000313" key="9">
    <source>
        <dbReference type="EMBL" id="CZR68783.1"/>
    </source>
</evidence>
<keyword evidence="9" id="KW-0808">Transferase</keyword>
<dbReference type="InterPro" id="IPR050121">
    <property type="entry name" value="Cytochrome_P450_monoxygenase"/>
</dbReference>
<evidence type="ECO:0000256" key="7">
    <source>
        <dbReference type="PIRSR" id="PIRSR602401-1"/>
    </source>
</evidence>
<dbReference type="InterPro" id="IPR002401">
    <property type="entry name" value="Cyt_P450_E_grp-I"/>
</dbReference>
<dbReference type="STRING" id="576137.A0A1L7XUU1"/>